<dbReference type="EMBL" id="SLWS01000007">
    <property type="protein sequence ID" value="TCO55762.1"/>
    <property type="molecule type" value="Genomic_DNA"/>
</dbReference>
<dbReference type="OrthoDB" id="3812176at2"/>
<dbReference type="AlphaFoldDB" id="A0A4R2JCL1"/>
<dbReference type="RefSeq" id="WP_132121825.1">
    <property type="nucleotide sequence ID" value="NZ_SLWS01000007.1"/>
</dbReference>
<keyword evidence="2" id="KW-1185">Reference proteome</keyword>
<evidence type="ECO:0000313" key="1">
    <source>
        <dbReference type="EMBL" id="TCO55762.1"/>
    </source>
</evidence>
<proteinExistence type="predicted"/>
<protein>
    <submittedName>
        <fullName evidence="1">Uncharacterized protein</fullName>
    </submittedName>
</protein>
<dbReference type="Proteomes" id="UP000295680">
    <property type="component" value="Unassembled WGS sequence"/>
</dbReference>
<sequence>MTDQDVLVAVSFWRLNESAAVADEQARTHGAKVFAITDTAQTKAAIKRPGCDGAGSNCSTGSP</sequence>
<evidence type="ECO:0000313" key="2">
    <source>
        <dbReference type="Proteomes" id="UP000295680"/>
    </source>
</evidence>
<organism evidence="1 2">
    <name type="scientific">Actinocrispum wychmicini</name>
    <dbReference type="NCBI Taxonomy" id="1213861"/>
    <lineage>
        <taxon>Bacteria</taxon>
        <taxon>Bacillati</taxon>
        <taxon>Actinomycetota</taxon>
        <taxon>Actinomycetes</taxon>
        <taxon>Pseudonocardiales</taxon>
        <taxon>Pseudonocardiaceae</taxon>
        <taxon>Actinocrispum</taxon>
    </lineage>
</organism>
<name>A0A4R2JCL1_9PSEU</name>
<comment type="caution">
    <text evidence="1">The sequence shown here is derived from an EMBL/GenBank/DDBJ whole genome shotgun (WGS) entry which is preliminary data.</text>
</comment>
<reference evidence="1 2" key="1">
    <citation type="submission" date="2019-03" db="EMBL/GenBank/DDBJ databases">
        <title>Genomic Encyclopedia of Type Strains, Phase IV (KMG-IV): sequencing the most valuable type-strain genomes for metagenomic binning, comparative biology and taxonomic classification.</title>
        <authorList>
            <person name="Goeker M."/>
        </authorList>
    </citation>
    <scope>NUCLEOTIDE SEQUENCE [LARGE SCALE GENOMIC DNA]</scope>
    <source>
        <strain evidence="1 2">DSM 45934</strain>
    </source>
</reference>
<gene>
    <name evidence="1" type="ORF">EV192_107185</name>
</gene>
<accession>A0A4R2JCL1</accession>